<dbReference type="PRINTS" id="PR01210">
    <property type="entry name" value="GGTRANSPTASE"/>
</dbReference>
<dbReference type="GO" id="GO:0006750">
    <property type="term" value="P:glutathione biosynthetic process"/>
    <property type="evidence" value="ECO:0007669"/>
    <property type="project" value="UniProtKB-KW"/>
</dbReference>
<evidence type="ECO:0000256" key="3">
    <source>
        <dbReference type="ARBA" id="ARBA00047417"/>
    </source>
</evidence>
<reference evidence="7" key="3">
    <citation type="submission" date="2020-02" db="EMBL/GenBank/DDBJ databases">
        <authorList>
            <person name="Sarangi A.N."/>
            <person name="Ghosh S."/>
            <person name="Mukherjee M."/>
            <person name="Tripathy S."/>
        </authorList>
    </citation>
    <scope>NUCLEOTIDE SEQUENCE</scope>
    <source>
        <strain evidence="7">BDU141951</strain>
    </source>
</reference>
<dbReference type="UniPathway" id="UPA00204"/>
<evidence type="ECO:0000256" key="2">
    <source>
        <dbReference type="ARBA" id="ARBA00001089"/>
    </source>
</evidence>
<evidence type="ECO:0000256" key="4">
    <source>
        <dbReference type="PIRSR" id="PIRSR600101-1"/>
    </source>
</evidence>
<dbReference type="EC" id="3.4.19.13" evidence="6"/>
<dbReference type="GO" id="GO:0036374">
    <property type="term" value="F:glutathione hydrolase activity"/>
    <property type="evidence" value="ECO:0007669"/>
    <property type="project" value="UniProtKB-UniRule"/>
</dbReference>
<keyword evidence="6 7" id="KW-0012">Acyltransferase</keyword>
<comment type="pathway">
    <text evidence="6">Sulfur metabolism; glutathione metabolism.</text>
</comment>
<dbReference type="EC" id="2.3.2.2" evidence="6"/>
<proteinExistence type="inferred from homology"/>
<dbReference type="GO" id="GO:0006751">
    <property type="term" value="P:glutathione catabolic process"/>
    <property type="evidence" value="ECO:0007669"/>
    <property type="project" value="UniProtKB-UniRule"/>
</dbReference>
<organism evidence="7">
    <name type="scientific">Lyngbya confervoides BDU141951</name>
    <dbReference type="NCBI Taxonomy" id="1574623"/>
    <lineage>
        <taxon>Bacteria</taxon>
        <taxon>Bacillati</taxon>
        <taxon>Cyanobacteriota</taxon>
        <taxon>Cyanophyceae</taxon>
        <taxon>Oscillatoriophycideae</taxon>
        <taxon>Oscillatoriales</taxon>
        <taxon>Microcoleaceae</taxon>
        <taxon>Lyngbya</taxon>
    </lineage>
</organism>
<name>A0A0C1UWP7_9CYAN</name>
<dbReference type="PANTHER" id="PTHR43881:SF1">
    <property type="entry name" value="GAMMA-GLUTAMYLTRANSPEPTIDASE (AFU_ORTHOLOGUE AFUA_4G13580)"/>
    <property type="match status" value="1"/>
</dbReference>
<dbReference type="GO" id="GO:0103068">
    <property type="term" value="F:leukotriene C4 gamma-glutamyl transferase activity"/>
    <property type="evidence" value="ECO:0007669"/>
    <property type="project" value="UniProtKB-EC"/>
</dbReference>
<dbReference type="InterPro" id="IPR052896">
    <property type="entry name" value="GGT-like_enzyme"/>
</dbReference>
<comment type="catalytic activity">
    <reaction evidence="1 6">
        <text>an S-substituted glutathione + H2O = an S-substituted L-cysteinylglycine + L-glutamate</text>
        <dbReference type="Rhea" id="RHEA:59468"/>
        <dbReference type="ChEBI" id="CHEBI:15377"/>
        <dbReference type="ChEBI" id="CHEBI:29985"/>
        <dbReference type="ChEBI" id="CHEBI:90779"/>
        <dbReference type="ChEBI" id="CHEBI:143103"/>
        <dbReference type="EC" id="3.4.19.13"/>
    </reaction>
</comment>
<dbReference type="EMBL" id="JTHE02000002">
    <property type="protein sequence ID" value="NEV65518.1"/>
    <property type="molecule type" value="Genomic_DNA"/>
</dbReference>
<protein>
    <recommendedName>
        <fullName evidence="6">Glutathione hydrolase proenzyme</fullName>
        <ecNumber evidence="6">2.3.2.2</ecNumber>
        <ecNumber evidence="6">3.4.19.13</ecNumber>
    </recommendedName>
    <component>
        <recommendedName>
            <fullName evidence="6">Glutathione hydrolase large chain</fullName>
        </recommendedName>
    </component>
    <component>
        <recommendedName>
            <fullName evidence="6">Glutathione hydrolase small chain</fullName>
        </recommendedName>
    </component>
</protein>
<reference evidence="7" key="1">
    <citation type="submission" date="2014-11" db="EMBL/GenBank/DDBJ databases">
        <authorList>
            <person name="Malar M.C."/>
            <person name="Sen D."/>
            <person name="Tripathy S."/>
        </authorList>
    </citation>
    <scope>NUCLEOTIDE SEQUENCE</scope>
    <source>
        <strain evidence="7">BDU141951</strain>
    </source>
</reference>
<keyword evidence="6" id="KW-0317">Glutathione biosynthesis</keyword>
<dbReference type="Pfam" id="PF01019">
    <property type="entry name" value="G_glu_transpept"/>
    <property type="match status" value="1"/>
</dbReference>
<feature type="binding site" evidence="5">
    <location>
        <position position="431"/>
    </location>
    <ligand>
        <name>L-glutamate</name>
        <dbReference type="ChEBI" id="CHEBI:29985"/>
    </ligand>
</feature>
<comment type="catalytic activity">
    <reaction evidence="2 6">
        <text>glutathione + H2O = L-cysteinylglycine + L-glutamate</text>
        <dbReference type="Rhea" id="RHEA:28807"/>
        <dbReference type="ChEBI" id="CHEBI:15377"/>
        <dbReference type="ChEBI" id="CHEBI:29985"/>
        <dbReference type="ChEBI" id="CHEBI:57925"/>
        <dbReference type="ChEBI" id="CHEBI:61694"/>
        <dbReference type="EC" id="3.4.19.13"/>
    </reaction>
</comment>
<dbReference type="PANTHER" id="PTHR43881">
    <property type="entry name" value="GAMMA-GLUTAMYLTRANSPEPTIDASE (AFU_ORTHOLOGUE AFUA_4G13580)"/>
    <property type="match status" value="1"/>
</dbReference>
<evidence type="ECO:0000256" key="6">
    <source>
        <dbReference type="RuleBase" id="RU368036"/>
    </source>
</evidence>
<comment type="catalytic activity">
    <reaction evidence="3 6">
        <text>an N-terminal (5-L-glutamyl)-[peptide] + an alpha-amino acid = 5-L-glutamyl amino acid + an N-terminal L-alpha-aminoacyl-[peptide]</text>
        <dbReference type="Rhea" id="RHEA:23904"/>
        <dbReference type="Rhea" id="RHEA-COMP:9780"/>
        <dbReference type="Rhea" id="RHEA-COMP:9795"/>
        <dbReference type="ChEBI" id="CHEBI:77644"/>
        <dbReference type="ChEBI" id="CHEBI:78597"/>
        <dbReference type="ChEBI" id="CHEBI:78599"/>
        <dbReference type="ChEBI" id="CHEBI:78608"/>
        <dbReference type="EC" id="2.3.2.2"/>
    </reaction>
</comment>
<keyword evidence="6" id="KW-0378">Hydrolase</keyword>
<dbReference type="Gene3D" id="3.60.20.40">
    <property type="match status" value="1"/>
</dbReference>
<evidence type="ECO:0000313" key="7">
    <source>
        <dbReference type="EMBL" id="NEV65518.1"/>
    </source>
</evidence>
<comment type="caution">
    <text evidence="7">The sequence shown here is derived from an EMBL/GenBank/DDBJ whole genome shotgun (WGS) entry which is preliminary data.</text>
</comment>
<sequence>MNIANASQSVKSTTGLVVCPHHLASAAGAQILRAGGNAVDAAIATQAALGVVYPHMTGLGGDAFWLIYDAKTQALRGLNGSGRAAAQATQAFYTQQGYDEIPQRGPLAALTVPGAVDSWAQAHQQFSQLAWADLLQPAIALARNGYPATGSQIHWTRRDRPYLQADTIQPCPFLPNGEVPNTGETLTNLDLAATLTTLAKEGAKSFYRGAIAAQITDFLASVGGLLTATDLAQHRSDWVEPIETTYRGYRVAQLPPNSQGFTVLQMLNLIESFDLAAIGHSTADYYHLMVEATKLAFVDRDRWLTDPTFADIPIDELVSKAYSDRRRFRIRLDRANPDPASPVGGDTVYTAVVDAAGNAVSIIQSLYFDFGSAVVVPDTGFVLQNRGSFFSLDASHINVLAPRKRTFHTLMPGLVRHPDGSPYLVLGTMGGEGQPQTQLALLTRLLDYGFAPQAAIDQPRWLWGRTWGEVETGLTLEGRIPAEVQQALRDRGQPVKTAPDWTEKMGHAHVIRFNPDGTVEGGCDPRSDGAAIAP</sequence>
<dbReference type="InterPro" id="IPR043137">
    <property type="entry name" value="GGT_ssub_C"/>
</dbReference>
<reference evidence="7" key="2">
    <citation type="journal article" date="2015" name="Genome Announc.">
        <title>Draft Genome Sequence of Filamentous Marine Cyanobacterium Lyngbya confervoides Strain BDU141951.</title>
        <authorList>
            <person name="Chandrababunaidu M.M."/>
            <person name="Sen D."/>
            <person name="Tripathy S."/>
        </authorList>
    </citation>
    <scope>NUCLEOTIDE SEQUENCE</scope>
    <source>
        <strain evidence="7">BDU141951</strain>
    </source>
</reference>
<gene>
    <name evidence="7" type="primary">ggt</name>
    <name evidence="7" type="ORF">QQ91_000120</name>
</gene>
<dbReference type="SUPFAM" id="SSF56235">
    <property type="entry name" value="N-terminal nucleophile aminohydrolases (Ntn hydrolases)"/>
    <property type="match status" value="1"/>
</dbReference>
<feature type="active site" description="Nucleophile" evidence="4">
    <location>
        <position position="347"/>
    </location>
</feature>
<dbReference type="NCBIfam" id="TIGR00066">
    <property type="entry name" value="g_glut_trans"/>
    <property type="match status" value="1"/>
</dbReference>
<comment type="PTM">
    <text evidence="6">Cleaved by autocatalysis into a large and a small subunit.</text>
</comment>
<comment type="subunit">
    <text evidence="6">This enzyme consists of two polypeptide chains, which are synthesized in precursor form from a single polypeptide.</text>
</comment>
<dbReference type="InterPro" id="IPR029055">
    <property type="entry name" value="Ntn_hydrolases_N"/>
</dbReference>
<evidence type="ECO:0000256" key="5">
    <source>
        <dbReference type="PIRSR" id="PIRSR600101-2"/>
    </source>
</evidence>
<accession>A0A0C1UWP7</accession>
<keyword evidence="6" id="KW-0865">Zymogen</keyword>
<dbReference type="AlphaFoldDB" id="A0A0C1UWP7"/>
<keyword evidence="6 7" id="KW-0808">Transferase</keyword>
<dbReference type="InterPro" id="IPR000101">
    <property type="entry name" value="GGT_peptidase"/>
</dbReference>
<dbReference type="Gene3D" id="1.10.246.130">
    <property type="match status" value="1"/>
</dbReference>
<dbReference type="InterPro" id="IPR043138">
    <property type="entry name" value="GGT_lsub"/>
</dbReference>
<evidence type="ECO:0000256" key="1">
    <source>
        <dbReference type="ARBA" id="ARBA00001049"/>
    </source>
</evidence>
<comment type="similarity">
    <text evidence="6">Belongs to the gamma-glutamyltransferase family.</text>
</comment>